<name>A0A545VDC5_9HYPO</name>
<evidence type="ECO:0000256" key="1">
    <source>
        <dbReference type="SAM" id="MobiDB-lite"/>
    </source>
</evidence>
<sequence length="58" mass="6340">MSILGASAAAVRFQVTCELAMRHSPLVSELYGVEIEGMRESASTKHRKKEATVSDCTR</sequence>
<evidence type="ECO:0000313" key="2">
    <source>
        <dbReference type="EMBL" id="TQV99728.1"/>
    </source>
</evidence>
<keyword evidence="3" id="KW-1185">Reference proteome</keyword>
<protein>
    <submittedName>
        <fullName evidence="2">Uncharacterized protein</fullName>
    </submittedName>
</protein>
<dbReference type="AlphaFoldDB" id="A0A545VDC5"/>
<gene>
    <name evidence="2" type="ORF">IF1G_01943</name>
</gene>
<evidence type="ECO:0000313" key="3">
    <source>
        <dbReference type="Proteomes" id="UP000315783"/>
    </source>
</evidence>
<dbReference type="Proteomes" id="UP000315783">
    <property type="component" value="Unassembled WGS sequence"/>
</dbReference>
<reference evidence="2 3" key="1">
    <citation type="journal article" date="2019" name="Appl. Microbiol. Biotechnol.">
        <title>Genome sequence of Isaria javanica and comparative genome analysis insights into family S53 peptidase evolution in fungal entomopathogens.</title>
        <authorList>
            <person name="Lin R."/>
            <person name="Zhang X."/>
            <person name="Xin B."/>
            <person name="Zou M."/>
            <person name="Gao Y."/>
            <person name="Qin F."/>
            <person name="Hu Q."/>
            <person name="Xie B."/>
            <person name="Cheng X."/>
        </authorList>
    </citation>
    <scope>NUCLEOTIDE SEQUENCE [LARGE SCALE GENOMIC DNA]</scope>
    <source>
        <strain evidence="2 3">IJ1G</strain>
    </source>
</reference>
<proteinExistence type="predicted"/>
<feature type="region of interest" description="Disordered" evidence="1">
    <location>
        <begin position="39"/>
        <end position="58"/>
    </location>
</feature>
<organism evidence="2 3">
    <name type="scientific">Cordyceps javanica</name>
    <dbReference type="NCBI Taxonomy" id="43265"/>
    <lineage>
        <taxon>Eukaryota</taxon>
        <taxon>Fungi</taxon>
        <taxon>Dikarya</taxon>
        <taxon>Ascomycota</taxon>
        <taxon>Pezizomycotina</taxon>
        <taxon>Sordariomycetes</taxon>
        <taxon>Hypocreomycetidae</taxon>
        <taxon>Hypocreales</taxon>
        <taxon>Cordycipitaceae</taxon>
        <taxon>Cordyceps</taxon>
    </lineage>
</organism>
<comment type="caution">
    <text evidence="2">The sequence shown here is derived from an EMBL/GenBank/DDBJ whole genome shotgun (WGS) entry which is preliminary data.</text>
</comment>
<dbReference type="EMBL" id="SPUK01000002">
    <property type="protein sequence ID" value="TQV99728.1"/>
    <property type="molecule type" value="Genomic_DNA"/>
</dbReference>
<accession>A0A545VDC5</accession>